<dbReference type="Pfam" id="PF03703">
    <property type="entry name" value="bPH_2"/>
    <property type="match status" value="1"/>
</dbReference>
<dbReference type="InterPro" id="IPR005182">
    <property type="entry name" value="YdbS-like_PH"/>
</dbReference>
<feature type="region of interest" description="Disordered" evidence="1">
    <location>
        <begin position="168"/>
        <end position="194"/>
    </location>
</feature>
<protein>
    <recommendedName>
        <fullName evidence="7">DUF2510 domain-containing protein</fullName>
    </recommendedName>
</protein>
<keyword evidence="6" id="KW-1185">Reference proteome</keyword>
<dbReference type="InterPro" id="IPR018649">
    <property type="entry name" value="SHOCT"/>
</dbReference>
<comment type="caution">
    <text evidence="5">The sequence shown here is derived from an EMBL/GenBank/DDBJ whole genome shotgun (WGS) entry which is preliminary data.</text>
</comment>
<feature type="compositionally biased region" description="Low complexity" evidence="1">
    <location>
        <begin position="181"/>
        <end position="193"/>
    </location>
</feature>
<feature type="domain" description="DUF2510" evidence="4">
    <location>
        <begin position="8"/>
        <end position="35"/>
    </location>
</feature>
<evidence type="ECO:0008006" key="7">
    <source>
        <dbReference type="Google" id="ProtNLM"/>
    </source>
</evidence>
<evidence type="ECO:0000259" key="2">
    <source>
        <dbReference type="Pfam" id="PF03703"/>
    </source>
</evidence>
<proteinExistence type="predicted"/>
<gene>
    <name evidence="5" type="ORF">GS4_22_00330</name>
</gene>
<evidence type="ECO:0000313" key="6">
    <source>
        <dbReference type="Proteomes" id="UP000011666"/>
    </source>
</evidence>
<dbReference type="EMBL" id="BANX01000022">
    <property type="protein sequence ID" value="GAC69201.1"/>
    <property type="molecule type" value="Genomic_DNA"/>
</dbReference>
<dbReference type="Pfam" id="PF10708">
    <property type="entry name" value="DUF2510"/>
    <property type="match status" value="1"/>
</dbReference>
<reference evidence="5 6" key="1">
    <citation type="submission" date="2013-01" db="EMBL/GenBank/DDBJ databases">
        <title>Whole genome shotgun sequence of Gordonia soli NBRC 108243.</title>
        <authorList>
            <person name="Isaki-Nakamura S."/>
            <person name="Hosoyama A."/>
            <person name="Tsuchikane K."/>
            <person name="Ando Y."/>
            <person name="Baba S."/>
            <person name="Ohji S."/>
            <person name="Hamada M."/>
            <person name="Tamura T."/>
            <person name="Yamazoe A."/>
            <person name="Yamazaki S."/>
            <person name="Fujita N."/>
        </authorList>
    </citation>
    <scope>NUCLEOTIDE SEQUENCE [LARGE SCALE GENOMIC DNA]</scope>
    <source>
        <strain evidence="5 6">NBRC 108243</strain>
    </source>
</reference>
<feature type="domain" description="SHOCT" evidence="3">
    <location>
        <begin position="205"/>
        <end position="231"/>
    </location>
</feature>
<evidence type="ECO:0000256" key="1">
    <source>
        <dbReference type="SAM" id="MobiDB-lite"/>
    </source>
</evidence>
<evidence type="ECO:0000259" key="3">
    <source>
        <dbReference type="Pfam" id="PF09851"/>
    </source>
</evidence>
<name>M0QLL8_9ACTN</name>
<organism evidence="5 6">
    <name type="scientific">Gordonia soli NBRC 108243</name>
    <dbReference type="NCBI Taxonomy" id="1223545"/>
    <lineage>
        <taxon>Bacteria</taxon>
        <taxon>Bacillati</taxon>
        <taxon>Actinomycetota</taxon>
        <taxon>Actinomycetes</taxon>
        <taxon>Mycobacteriales</taxon>
        <taxon>Gordoniaceae</taxon>
        <taxon>Gordonia</taxon>
    </lineage>
</organism>
<sequence length="233" mass="25740">MSNSSAPAGWHDDGTGTLRWWDGAQWTQHTHVPQTVDKARPSTAASQFARNLVQKDDPSTDPGALWSAVGKPVTGIGGGRYKLTEEYLYFERGTLSTRAQQIRTHEIHDVDANQTMTQKARGVGTIVLFSIRSTGARERVELIDVENFREGVSALNRVSHEARERLRTKQQTQHVNYSGFHPTPTSPAHSTPSVDAAPKVDLNNELARLVAFKDQGVLDDEEFAAAKRKLLGL</sequence>
<evidence type="ECO:0000313" key="5">
    <source>
        <dbReference type="EMBL" id="GAC69201.1"/>
    </source>
</evidence>
<dbReference type="Pfam" id="PF09851">
    <property type="entry name" value="SHOCT"/>
    <property type="match status" value="1"/>
</dbReference>
<accession>M0QLL8</accession>
<dbReference type="AlphaFoldDB" id="M0QLL8"/>
<evidence type="ECO:0000259" key="4">
    <source>
        <dbReference type="Pfam" id="PF10708"/>
    </source>
</evidence>
<dbReference type="STRING" id="1223545.GS4_22_00330"/>
<dbReference type="InterPro" id="IPR018929">
    <property type="entry name" value="DUF2510"/>
</dbReference>
<dbReference type="RefSeq" id="WP_007622011.1">
    <property type="nucleotide sequence ID" value="NZ_BANX01000022.1"/>
</dbReference>
<dbReference type="Proteomes" id="UP000011666">
    <property type="component" value="Unassembled WGS sequence"/>
</dbReference>
<dbReference type="OrthoDB" id="4803588at2"/>
<feature type="domain" description="YdbS-like PH" evidence="2">
    <location>
        <begin position="80"/>
        <end position="150"/>
    </location>
</feature>